<dbReference type="EMBL" id="VUJX02000012">
    <property type="protein sequence ID" value="KAL0930047.1"/>
    <property type="molecule type" value="Genomic_DNA"/>
</dbReference>
<gene>
    <name evidence="1" type="ORF">CTRU02_214867</name>
</gene>
<sequence>MEPLTPNTSSQWRSFYQEFPKHHDPSISPAGSASPSYYEQSVPVLETEEEFSVTYRQSADDHPFKPPSPSKRIIICCDGTWQSSVTGRKNIPSNVTRLARSIARTATIQEDGVDKNIQQVVFYSAGVGTGGGTSVFDTLRQATFGDGVDAEIIKAYNFLVMNYDEGDHVLCFGFSRGAYTARSVAGLVADIGIIKPEEMDDFPDLYKMYQNYSDDQTSSFRQSEEYRTWVMGIPKRGSEKLPKHDPKRWEKKPHSLPPEFSRVVEVVGVFDTVGALGIPGFRLLRSVLNYVALNFPYLGIDYVGFHNTSLSKYVKHAIHALALDEHIKPFTPTLWHLPRDKKLFSRHHRQSPKELEERFQWLIRHNASEEQLSVAWSDFIEAEMAHHLQDSKPQLQQVWFPGGHVNIGGGNPAILRGVSFDFEQLALISFTWMCDQIKPFVQLDNRENDGSFTASSTLAEREIKSRRNLISQARQRKNYGSFWPLQLMLQGLEYIGVYRAPPTSTFDVVDDAWSTGPIVDIFEILKVLIFAPIITFFLKLIPFLSSYRTPGGYHKGTRGEELGETNEMIHPAVAWRQIGCHEYHPKSLEGFTRWKKPNQKGSSLPQKYEWMRGNEIIPEYVIKSTDCISRRLAQETNAREFVASLVME</sequence>
<keyword evidence="2" id="KW-1185">Reference proteome</keyword>
<protein>
    <submittedName>
        <fullName evidence="1">Peptidoglycan binding domain containing protein</fullName>
    </submittedName>
</protein>
<evidence type="ECO:0000313" key="2">
    <source>
        <dbReference type="Proteomes" id="UP000805649"/>
    </source>
</evidence>
<proteinExistence type="predicted"/>
<name>A0ACC3YEQ6_COLTU</name>
<evidence type="ECO:0000313" key="1">
    <source>
        <dbReference type="EMBL" id="KAL0930047.1"/>
    </source>
</evidence>
<accession>A0ACC3YEQ6</accession>
<comment type="caution">
    <text evidence="1">The sequence shown here is derived from an EMBL/GenBank/DDBJ whole genome shotgun (WGS) entry which is preliminary data.</text>
</comment>
<reference evidence="1 2" key="1">
    <citation type="journal article" date="2020" name="Phytopathology">
        <title>Genome Sequence Resources of Colletotrichum truncatum, C. plurivorum, C. musicola, and C. sojae: Four Species Pathogenic to Soybean (Glycine max).</title>
        <authorList>
            <person name="Rogerio F."/>
            <person name="Boufleur T.R."/>
            <person name="Ciampi-Guillardi M."/>
            <person name="Sukno S.A."/>
            <person name="Thon M.R."/>
            <person name="Massola Junior N.S."/>
            <person name="Baroncelli R."/>
        </authorList>
    </citation>
    <scope>NUCLEOTIDE SEQUENCE [LARGE SCALE GENOMIC DNA]</scope>
    <source>
        <strain evidence="1 2">CMES1059</strain>
    </source>
</reference>
<dbReference type="Proteomes" id="UP000805649">
    <property type="component" value="Unassembled WGS sequence"/>
</dbReference>
<organism evidence="1 2">
    <name type="scientific">Colletotrichum truncatum</name>
    <name type="common">Anthracnose fungus</name>
    <name type="synonym">Colletotrichum capsici</name>
    <dbReference type="NCBI Taxonomy" id="5467"/>
    <lineage>
        <taxon>Eukaryota</taxon>
        <taxon>Fungi</taxon>
        <taxon>Dikarya</taxon>
        <taxon>Ascomycota</taxon>
        <taxon>Pezizomycotina</taxon>
        <taxon>Sordariomycetes</taxon>
        <taxon>Hypocreomycetidae</taxon>
        <taxon>Glomerellales</taxon>
        <taxon>Glomerellaceae</taxon>
        <taxon>Colletotrichum</taxon>
        <taxon>Colletotrichum truncatum species complex</taxon>
    </lineage>
</organism>